<sequence>MDVFDLADNLRAEFQEKGVSNEEFLLKIAETYDIKRVFVSSVADELFDKIPDKRIAEVPEVGMDEAKHLWFAFGIGKILLRDRGLEPSNFDCMQFSNRLLQMK</sequence>
<gene>
    <name evidence="1" type="ORF">HMPREF0179_01661</name>
</gene>
<proteinExistence type="predicted"/>
<dbReference type="STRING" id="563192.HMPREF0179_01661"/>
<protein>
    <submittedName>
        <fullName evidence="1">Uncharacterized protein</fullName>
    </submittedName>
</protein>
<dbReference type="HOGENOM" id="CLU_2258260_0_0_7"/>
<evidence type="ECO:0000313" key="1">
    <source>
        <dbReference type="EMBL" id="EFV44595.1"/>
    </source>
</evidence>
<organism evidence="1 2">
    <name type="scientific">Bilophila wadsworthia (strain 3_1_6)</name>
    <dbReference type="NCBI Taxonomy" id="563192"/>
    <lineage>
        <taxon>Bacteria</taxon>
        <taxon>Pseudomonadati</taxon>
        <taxon>Thermodesulfobacteriota</taxon>
        <taxon>Desulfovibrionia</taxon>
        <taxon>Desulfovibrionales</taxon>
        <taxon>Desulfovibrionaceae</taxon>
        <taxon>Bilophila</taxon>
    </lineage>
</organism>
<dbReference type="EMBL" id="ADCP02000003">
    <property type="protein sequence ID" value="EFV44595.1"/>
    <property type="molecule type" value="Genomic_DNA"/>
</dbReference>
<comment type="caution">
    <text evidence="1">The sequence shown here is derived from an EMBL/GenBank/DDBJ whole genome shotgun (WGS) entry which is preliminary data.</text>
</comment>
<keyword evidence="2" id="KW-1185">Reference proteome</keyword>
<accession>E5Y648</accession>
<evidence type="ECO:0000313" key="2">
    <source>
        <dbReference type="Proteomes" id="UP000006034"/>
    </source>
</evidence>
<reference evidence="1 2" key="2">
    <citation type="submission" date="2013-04" db="EMBL/GenBank/DDBJ databases">
        <title>The Genome Sequence of Bilophila wadsworthia 3_1_6.</title>
        <authorList>
            <consortium name="The Broad Institute Genomics Platform"/>
            <person name="Earl A."/>
            <person name="Ward D."/>
            <person name="Feldgarden M."/>
            <person name="Gevers D."/>
            <person name="Sibley C."/>
            <person name="Strauss J."/>
            <person name="Allen-Vercoe E."/>
            <person name="Walker B."/>
            <person name="Young S."/>
            <person name="Zeng Q."/>
            <person name="Gargeya S."/>
            <person name="Fitzgerald M."/>
            <person name="Haas B."/>
            <person name="Abouelleil A."/>
            <person name="Allen A.W."/>
            <person name="Alvarado L."/>
            <person name="Arachchi H.M."/>
            <person name="Berlin A.M."/>
            <person name="Chapman S.B."/>
            <person name="Gainer-Dewar J."/>
            <person name="Goldberg J."/>
            <person name="Griggs A."/>
            <person name="Gujja S."/>
            <person name="Hansen M."/>
            <person name="Howarth C."/>
            <person name="Imamovic A."/>
            <person name="Ireland A."/>
            <person name="Larimer J."/>
            <person name="McCowan C."/>
            <person name="Murphy C."/>
            <person name="Pearson M."/>
            <person name="Poon T.W."/>
            <person name="Priest M."/>
            <person name="Roberts A."/>
            <person name="Saif S."/>
            <person name="Shea T."/>
            <person name="Sisk P."/>
            <person name="Sykes S."/>
            <person name="Wortman J."/>
            <person name="Nusbaum C."/>
            <person name="Birren B."/>
        </authorList>
    </citation>
    <scope>NUCLEOTIDE SEQUENCE [LARGE SCALE GENOMIC DNA]</scope>
    <source>
        <strain evidence="1 2">3_1_6</strain>
    </source>
</reference>
<name>E5Y648_BILW3</name>
<dbReference type="Proteomes" id="UP000006034">
    <property type="component" value="Unassembled WGS sequence"/>
</dbReference>
<dbReference type="AlphaFoldDB" id="E5Y648"/>
<reference evidence="1 2" key="1">
    <citation type="submission" date="2010-10" db="EMBL/GenBank/DDBJ databases">
        <authorList>
            <consortium name="The Broad Institute Genome Sequencing Platform"/>
            <person name="Ward D."/>
            <person name="Earl A."/>
            <person name="Feldgarden M."/>
            <person name="Young S.K."/>
            <person name="Gargeya S."/>
            <person name="Zeng Q."/>
            <person name="Alvarado L."/>
            <person name="Berlin A."/>
            <person name="Bochicchio J."/>
            <person name="Chapman S.B."/>
            <person name="Chen Z."/>
            <person name="Freedman E."/>
            <person name="Gellesch M."/>
            <person name="Goldberg J."/>
            <person name="Griggs A."/>
            <person name="Gujja S."/>
            <person name="Heilman E."/>
            <person name="Heiman D."/>
            <person name="Howarth C."/>
            <person name="Mehta T."/>
            <person name="Neiman D."/>
            <person name="Pearson M."/>
            <person name="Roberts A."/>
            <person name="Saif S."/>
            <person name="Shea T."/>
            <person name="Shenoy N."/>
            <person name="Sisk P."/>
            <person name="Stolte C."/>
            <person name="Sykes S."/>
            <person name="White J."/>
            <person name="Yandava C."/>
            <person name="Allen-Vercoe E."/>
            <person name="Sibley C."/>
            <person name="Ambrose C.E."/>
            <person name="Strauss J."/>
            <person name="Daigneault M."/>
            <person name="Haas B."/>
            <person name="Nusbaum C."/>
            <person name="Birren B."/>
        </authorList>
    </citation>
    <scope>NUCLEOTIDE SEQUENCE [LARGE SCALE GENOMIC DNA]</scope>
    <source>
        <strain evidence="1 2">3_1_6</strain>
    </source>
</reference>